<dbReference type="SUPFAM" id="SSF56300">
    <property type="entry name" value="Metallo-dependent phosphatases"/>
    <property type="match status" value="1"/>
</dbReference>
<dbReference type="Proteomes" id="UP000007257">
    <property type="component" value="Chromosome"/>
</dbReference>
<dbReference type="InterPro" id="IPR006186">
    <property type="entry name" value="Ser/Thr-sp_prot-phosphatase"/>
</dbReference>
<dbReference type="PANTHER" id="PTHR42850">
    <property type="entry name" value="METALLOPHOSPHOESTERASE"/>
    <property type="match status" value="1"/>
</dbReference>
<evidence type="ECO:0000313" key="3">
    <source>
        <dbReference type="Proteomes" id="UP000007257"/>
    </source>
</evidence>
<gene>
    <name evidence="2" type="ordered locus">Rahaq_3002</name>
</gene>
<dbReference type="KEGG" id="rah:Rahaq_3002"/>
<dbReference type="RefSeq" id="WP_013576292.1">
    <property type="nucleotide sequence ID" value="NC_015061.1"/>
</dbReference>
<dbReference type="GO" id="GO:0110154">
    <property type="term" value="P:RNA decapping"/>
    <property type="evidence" value="ECO:0007669"/>
    <property type="project" value="TreeGrafter"/>
</dbReference>
<feature type="domain" description="Serine/threonine specific protein phosphatases" evidence="1">
    <location>
        <begin position="74"/>
        <end position="79"/>
    </location>
</feature>
<dbReference type="EMBL" id="CP002505">
    <property type="protein sequence ID" value="ADW74596.1"/>
    <property type="molecule type" value="Genomic_DNA"/>
</dbReference>
<proteinExistence type="predicted"/>
<dbReference type="GO" id="GO:0016791">
    <property type="term" value="F:phosphatase activity"/>
    <property type="evidence" value="ECO:0007669"/>
    <property type="project" value="TreeGrafter"/>
</dbReference>
<accession>A0A0H3FEW7</accession>
<reference evidence="2 3" key="2">
    <citation type="journal article" date="2012" name="J. Bacteriol.">
        <title>Complete Genome Sequence of Rahnella sp. Strain Y9602, a Gammaproteobacterium Isolate from Metal- and Radionuclide-Contaminated Soil.</title>
        <authorList>
            <person name="Martinez R.J."/>
            <person name="Bruce D."/>
            <person name="Detter C."/>
            <person name="Goodwin L.A."/>
            <person name="Han J."/>
            <person name="Han C.S."/>
            <person name="Held B."/>
            <person name="Land M.L."/>
            <person name="Mikhailova N."/>
            <person name="Nolan M."/>
            <person name="Pennacchio L."/>
            <person name="Pitluck S."/>
            <person name="Tapia R."/>
            <person name="Woyke T."/>
            <person name="Sobecky P.A."/>
        </authorList>
    </citation>
    <scope>NUCLEOTIDE SEQUENCE [LARGE SCALE GENOMIC DNA]</scope>
    <source>
        <strain evidence="2 3">Y9602</strain>
    </source>
</reference>
<dbReference type="Gene3D" id="3.60.21.10">
    <property type="match status" value="1"/>
</dbReference>
<dbReference type="InterPro" id="IPR004843">
    <property type="entry name" value="Calcineurin-like_PHP"/>
</dbReference>
<name>A0A0H3FEW7_RAHSY</name>
<reference evidence="3" key="1">
    <citation type="submission" date="2011-01" db="EMBL/GenBank/DDBJ databases">
        <title>Complete sequence of chromosome of Rahnella sp. Y9602.</title>
        <authorList>
            <consortium name="US DOE Joint Genome Institute"/>
            <person name="Lucas S."/>
            <person name="Copeland A."/>
            <person name="Lapidus A."/>
            <person name="Cheng J.-F."/>
            <person name="Goodwin L."/>
            <person name="Pitluck S."/>
            <person name="Lu M."/>
            <person name="Detter J.C."/>
            <person name="Han C."/>
            <person name="Tapia R."/>
            <person name="Land M."/>
            <person name="Hauser L."/>
            <person name="Kyrpides N."/>
            <person name="Ivanova N."/>
            <person name="Ovchinnikova G."/>
            <person name="Pagani I."/>
            <person name="Sobecky P.A."/>
            <person name="Martinez R.J."/>
            <person name="Woyke T."/>
        </authorList>
    </citation>
    <scope>NUCLEOTIDE SEQUENCE [LARGE SCALE GENOMIC DNA]</scope>
    <source>
        <strain evidence="3">Y9602</strain>
    </source>
</reference>
<organism evidence="2 3">
    <name type="scientific">Rahnella sp. (strain Y9602)</name>
    <dbReference type="NCBI Taxonomy" id="2703885"/>
    <lineage>
        <taxon>Bacteria</taxon>
        <taxon>Pseudomonadati</taxon>
        <taxon>Pseudomonadota</taxon>
        <taxon>Gammaproteobacteria</taxon>
        <taxon>Enterobacterales</taxon>
        <taxon>Yersiniaceae</taxon>
        <taxon>Rahnella</taxon>
    </lineage>
</organism>
<dbReference type="PROSITE" id="PS00125">
    <property type="entry name" value="SER_THR_PHOSPHATASE"/>
    <property type="match status" value="1"/>
</dbReference>
<dbReference type="InterPro" id="IPR029052">
    <property type="entry name" value="Metallo-depent_PP-like"/>
</dbReference>
<evidence type="ECO:0000313" key="2">
    <source>
        <dbReference type="EMBL" id="ADW74596.1"/>
    </source>
</evidence>
<sequence length="219" mass="24985">MTPALYQRIDCSIYRHIYIVGDLHGCLSLLREKLAKVSFDPHRDLLLSVGDLADRGPDSVGCLQLLNESWFACVRGNHEQMAIDAMNEENIPRWLRNGGDWFYALEHDKQEEAKALILQADTLPHILELTNREGRRIVVAHADYLSNEYVFDKLMDGDEVIWDRDRVNSALAGRFQPIAGADEFYFGHTPVEHAMQFANQFYIDTGAVFGGYLTLIQLQ</sequence>
<protein>
    <submittedName>
        <fullName evidence="2">Metallophosphoesterase</fullName>
    </submittedName>
</protein>
<dbReference type="GO" id="GO:0005737">
    <property type="term" value="C:cytoplasm"/>
    <property type="evidence" value="ECO:0007669"/>
    <property type="project" value="TreeGrafter"/>
</dbReference>
<dbReference type="GO" id="GO:0008803">
    <property type="term" value="F:bis(5'-nucleosyl)-tetraphosphatase (symmetrical) activity"/>
    <property type="evidence" value="ECO:0007669"/>
    <property type="project" value="TreeGrafter"/>
</dbReference>
<dbReference type="Pfam" id="PF00149">
    <property type="entry name" value="Metallophos"/>
    <property type="match status" value="1"/>
</dbReference>
<dbReference type="InterPro" id="IPR050126">
    <property type="entry name" value="Ap4A_hydrolase"/>
</dbReference>
<dbReference type="eggNOG" id="COG0639">
    <property type="taxonomic scope" value="Bacteria"/>
</dbReference>
<dbReference type="AlphaFoldDB" id="A0A0H3FEW7"/>
<dbReference type="OrthoDB" id="5296354at2"/>
<evidence type="ECO:0000259" key="1">
    <source>
        <dbReference type="PROSITE" id="PS00125"/>
    </source>
</evidence>
<dbReference type="PANTHER" id="PTHR42850:SF10">
    <property type="entry name" value="SERINE_THREONINE-PROTEIN PHOSPHATASE 1"/>
    <property type="match status" value="1"/>
</dbReference>
<dbReference type="HOGENOM" id="CLU_023125_1_1_6"/>